<evidence type="ECO:0000313" key="3">
    <source>
        <dbReference type="Proteomes" id="UP000000763"/>
    </source>
</evidence>
<gene>
    <name evidence="2" type="primary">OJ1297_C09.14</name>
</gene>
<feature type="compositionally biased region" description="Basic and acidic residues" evidence="1">
    <location>
        <begin position="188"/>
        <end position="197"/>
    </location>
</feature>
<dbReference type="Proteomes" id="UP000000763">
    <property type="component" value="Chromosome 2"/>
</dbReference>
<feature type="region of interest" description="Disordered" evidence="1">
    <location>
        <begin position="166"/>
        <end position="225"/>
    </location>
</feature>
<reference evidence="3" key="1">
    <citation type="journal article" date="2005" name="Nature">
        <title>The map-based sequence of the rice genome.</title>
        <authorList>
            <consortium name="International rice genome sequencing project (IRGSP)"/>
            <person name="Matsumoto T."/>
            <person name="Wu J."/>
            <person name="Kanamori H."/>
            <person name="Katayose Y."/>
            <person name="Fujisawa M."/>
            <person name="Namiki N."/>
            <person name="Mizuno H."/>
            <person name="Yamamoto K."/>
            <person name="Antonio B.A."/>
            <person name="Baba T."/>
            <person name="Sakata K."/>
            <person name="Nagamura Y."/>
            <person name="Aoki H."/>
            <person name="Arikawa K."/>
            <person name="Arita K."/>
            <person name="Bito T."/>
            <person name="Chiden Y."/>
            <person name="Fujitsuka N."/>
            <person name="Fukunaka R."/>
            <person name="Hamada M."/>
            <person name="Harada C."/>
            <person name="Hayashi A."/>
            <person name="Hijishita S."/>
            <person name="Honda M."/>
            <person name="Hosokawa S."/>
            <person name="Ichikawa Y."/>
            <person name="Idonuma A."/>
            <person name="Iijima M."/>
            <person name="Ikeda M."/>
            <person name="Ikeno M."/>
            <person name="Ito K."/>
            <person name="Ito S."/>
            <person name="Ito T."/>
            <person name="Ito Y."/>
            <person name="Ito Y."/>
            <person name="Iwabuchi A."/>
            <person name="Kamiya K."/>
            <person name="Karasawa W."/>
            <person name="Kurita K."/>
            <person name="Katagiri S."/>
            <person name="Kikuta A."/>
            <person name="Kobayashi H."/>
            <person name="Kobayashi N."/>
            <person name="Machita K."/>
            <person name="Maehara T."/>
            <person name="Masukawa M."/>
            <person name="Mizubayashi T."/>
            <person name="Mukai Y."/>
            <person name="Nagasaki H."/>
            <person name="Nagata Y."/>
            <person name="Naito S."/>
            <person name="Nakashima M."/>
            <person name="Nakama Y."/>
            <person name="Nakamichi Y."/>
            <person name="Nakamura M."/>
            <person name="Meguro A."/>
            <person name="Negishi M."/>
            <person name="Ohta I."/>
            <person name="Ohta T."/>
            <person name="Okamoto M."/>
            <person name="Ono N."/>
            <person name="Saji S."/>
            <person name="Sakaguchi M."/>
            <person name="Sakai K."/>
            <person name="Shibata M."/>
            <person name="Shimokawa T."/>
            <person name="Song J."/>
            <person name="Takazaki Y."/>
            <person name="Terasawa K."/>
            <person name="Tsugane M."/>
            <person name="Tsuji K."/>
            <person name="Ueda S."/>
            <person name="Waki K."/>
            <person name="Yamagata H."/>
            <person name="Yamamoto M."/>
            <person name="Yamamoto S."/>
            <person name="Yamane H."/>
            <person name="Yoshiki S."/>
            <person name="Yoshihara R."/>
            <person name="Yukawa K."/>
            <person name="Zhong H."/>
            <person name="Yano M."/>
            <person name="Yuan Q."/>
            <person name="Ouyang S."/>
            <person name="Liu J."/>
            <person name="Jones K.M."/>
            <person name="Gansberger K."/>
            <person name="Moffat K."/>
            <person name="Hill J."/>
            <person name="Bera J."/>
            <person name="Fadrosh D."/>
            <person name="Jin S."/>
            <person name="Johri S."/>
            <person name="Kim M."/>
            <person name="Overton L."/>
            <person name="Reardon M."/>
            <person name="Tsitrin T."/>
            <person name="Vuong H."/>
            <person name="Weaver B."/>
            <person name="Ciecko A."/>
            <person name="Tallon L."/>
            <person name="Jackson J."/>
            <person name="Pai G."/>
            <person name="Aken S.V."/>
            <person name="Utterback T."/>
            <person name="Reidmuller S."/>
            <person name="Feldblyum T."/>
            <person name="Hsiao J."/>
            <person name="Zismann V."/>
            <person name="Iobst S."/>
            <person name="de Vazeille A.R."/>
            <person name="Buell C.R."/>
            <person name="Ying K."/>
            <person name="Li Y."/>
            <person name="Lu T."/>
            <person name="Huang Y."/>
            <person name="Zhao Q."/>
            <person name="Feng Q."/>
            <person name="Zhang L."/>
            <person name="Zhu J."/>
            <person name="Weng Q."/>
            <person name="Mu J."/>
            <person name="Lu Y."/>
            <person name="Fan D."/>
            <person name="Liu Y."/>
            <person name="Guan J."/>
            <person name="Zhang Y."/>
            <person name="Yu S."/>
            <person name="Liu X."/>
            <person name="Zhang Y."/>
            <person name="Hong G."/>
            <person name="Han B."/>
            <person name="Choisne N."/>
            <person name="Demange N."/>
            <person name="Orjeda G."/>
            <person name="Samain S."/>
            <person name="Cattolico L."/>
            <person name="Pelletier E."/>
            <person name="Couloux A."/>
            <person name="Segurens B."/>
            <person name="Wincker P."/>
            <person name="D'Hont A."/>
            <person name="Scarpelli C."/>
            <person name="Weissenbach J."/>
            <person name="Salanoubat M."/>
            <person name="Quetier F."/>
            <person name="Yu Y."/>
            <person name="Kim H.R."/>
            <person name="Rambo T."/>
            <person name="Currie J."/>
            <person name="Collura K."/>
            <person name="Luo M."/>
            <person name="Yang T."/>
            <person name="Ammiraju J.S.S."/>
            <person name="Engler F."/>
            <person name="Soderlund C."/>
            <person name="Wing R.A."/>
            <person name="Palmer L.E."/>
            <person name="de la Bastide M."/>
            <person name="Spiegel L."/>
            <person name="Nascimento L."/>
            <person name="Zutavern T."/>
            <person name="O'Shaughnessy A."/>
            <person name="Dike S."/>
            <person name="Dedhia N."/>
            <person name="Preston R."/>
            <person name="Balija V."/>
            <person name="McCombie W.R."/>
            <person name="Chow T."/>
            <person name="Chen H."/>
            <person name="Chung M."/>
            <person name="Chen C."/>
            <person name="Shaw J."/>
            <person name="Wu H."/>
            <person name="Hsiao K."/>
            <person name="Chao Y."/>
            <person name="Chu M."/>
            <person name="Cheng C."/>
            <person name="Hour A."/>
            <person name="Lee P."/>
            <person name="Lin S."/>
            <person name="Lin Y."/>
            <person name="Liou J."/>
            <person name="Liu S."/>
            <person name="Hsing Y."/>
            <person name="Raghuvanshi S."/>
            <person name="Mohanty A."/>
            <person name="Bharti A.K."/>
            <person name="Gaur A."/>
            <person name="Gupta V."/>
            <person name="Kumar D."/>
            <person name="Ravi V."/>
            <person name="Vij S."/>
            <person name="Kapur A."/>
            <person name="Khurana P."/>
            <person name="Khurana P."/>
            <person name="Khurana J.P."/>
            <person name="Tyagi A.K."/>
            <person name="Gaikwad K."/>
            <person name="Singh A."/>
            <person name="Dalal V."/>
            <person name="Srivastava S."/>
            <person name="Dixit A."/>
            <person name="Pal A.K."/>
            <person name="Ghazi I.A."/>
            <person name="Yadav M."/>
            <person name="Pandit A."/>
            <person name="Bhargava A."/>
            <person name="Sureshbabu K."/>
            <person name="Batra K."/>
            <person name="Sharma T.R."/>
            <person name="Mohapatra T."/>
            <person name="Singh N.K."/>
            <person name="Messing J."/>
            <person name="Nelson A.B."/>
            <person name="Fuks G."/>
            <person name="Kavchok S."/>
            <person name="Keizer G."/>
            <person name="Linton E."/>
            <person name="Llaca V."/>
            <person name="Song R."/>
            <person name="Tanyolac B."/>
            <person name="Young S."/>
            <person name="Ho-Il K."/>
            <person name="Hahn J.H."/>
            <person name="Sangsakoo G."/>
            <person name="Vanavichit A."/>
            <person name="de Mattos Luiz.A.T."/>
            <person name="Zimmer P.D."/>
            <person name="Malone G."/>
            <person name="Dellagostin O."/>
            <person name="de Oliveira A.C."/>
            <person name="Bevan M."/>
            <person name="Bancroft I."/>
            <person name="Minx P."/>
            <person name="Cordum H."/>
            <person name="Wilson R."/>
            <person name="Cheng Z."/>
            <person name="Jin W."/>
            <person name="Jiang J."/>
            <person name="Leong S.A."/>
            <person name="Iwama H."/>
            <person name="Gojobori T."/>
            <person name="Itoh T."/>
            <person name="Niimura Y."/>
            <person name="Fujii Y."/>
            <person name="Habara T."/>
            <person name="Sakai H."/>
            <person name="Sato Y."/>
            <person name="Wilson G."/>
            <person name="Kumar K."/>
            <person name="McCouch S."/>
            <person name="Juretic N."/>
            <person name="Hoen D."/>
            <person name="Wright S."/>
            <person name="Bruskiewich R."/>
            <person name="Bureau T."/>
            <person name="Miyao A."/>
            <person name="Hirochika H."/>
            <person name="Nishikawa T."/>
            <person name="Kadowaki K."/>
            <person name="Sugiura M."/>
            <person name="Burr B."/>
            <person name="Sasaki T."/>
        </authorList>
    </citation>
    <scope>NUCLEOTIDE SEQUENCE [LARGE SCALE GENOMIC DNA]</scope>
    <source>
        <strain evidence="3">cv. Nipponbare</strain>
    </source>
</reference>
<evidence type="ECO:0000256" key="1">
    <source>
        <dbReference type="SAM" id="MobiDB-lite"/>
    </source>
</evidence>
<name>Q6H814_ORYSJ</name>
<protein>
    <submittedName>
        <fullName evidence="2">Uncharacterized protein</fullName>
    </submittedName>
</protein>
<reference evidence="3" key="2">
    <citation type="journal article" date="2008" name="Nucleic Acids Res.">
        <title>The rice annotation project database (RAP-DB): 2008 update.</title>
        <authorList>
            <consortium name="The rice annotation project (RAP)"/>
        </authorList>
    </citation>
    <scope>GENOME REANNOTATION</scope>
    <source>
        <strain evidence="3">cv. Nipponbare</strain>
    </source>
</reference>
<organism evidence="2 3">
    <name type="scientific">Oryza sativa subsp. japonica</name>
    <name type="common">Rice</name>
    <dbReference type="NCBI Taxonomy" id="39947"/>
    <lineage>
        <taxon>Eukaryota</taxon>
        <taxon>Viridiplantae</taxon>
        <taxon>Streptophyta</taxon>
        <taxon>Embryophyta</taxon>
        <taxon>Tracheophyta</taxon>
        <taxon>Spermatophyta</taxon>
        <taxon>Magnoliopsida</taxon>
        <taxon>Liliopsida</taxon>
        <taxon>Poales</taxon>
        <taxon>Poaceae</taxon>
        <taxon>BOP clade</taxon>
        <taxon>Oryzoideae</taxon>
        <taxon>Oryzeae</taxon>
        <taxon>Oryzinae</taxon>
        <taxon>Oryza</taxon>
        <taxon>Oryza sativa</taxon>
    </lineage>
</organism>
<feature type="region of interest" description="Disordered" evidence="1">
    <location>
        <begin position="1"/>
        <end position="40"/>
    </location>
</feature>
<feature type="compositionally biased region" description="Basic residues" evidence="1">
    <location>
        <begin position="24"/>
        <end position="36"/>
    </location>
</feature>
<dbReference type="EMBL" id="AP004087">
    <property type="protein sequence ID" value="BAD25135.1"/>
    <property type="molecule type" value="Genomic_DNA"/>
</dbReference>
<proteinExistence type="predicted"/>
<sequence length="252" mass="27050">MEIEAGRQVSLSEHSIRPHVNSRGWKKKMKKKKKKATTTTQAEIVESTPSVAVSCRVARGAQQRSGISTQIWGLPDSSGMQPRRVCTSHTHKLLLPHVTRVVHRPAAKPNAPTRTHPHPADDVHALVPKEKWAPKSGHPLPGGAHVLTPTSSGHVDHWRVRRRRIEVGGGGGGNKKVVGETASGSALDLDRGPDGRRRSTFVGSVGRSASGSIASRVAPSGWPPSLSSCGDCDDADAYAYDAYALHTDDLLY</sequence>
<dbReference type="AlphaFoldDB" id="Q6H814"/>
<evidence type="ECO:0000313" key="2">
    <source>
        <dbReference type="EMBL" id="BAD25135.1"/>
    </source>
</evidence>
<accession>Q6H814</accession>